<keyword evidence="11 12" id="KW-0472">Membrane</keyword>
<feature type="domain" description="Peptidase M48" evidence="13">
    <location>
        <begin position="101"/>
        <end position="365"/>
    </location>
</feature>
<keyword evidence="8" id="KW-0862">Zinc</keyword>
<evidence type="ECO:0000256" key="11">
    <source>
        <dbReference type="ARBA" id="ARBA00023136"/>
    </source>
</evidence>
<organism evidence="14 15">
    <name type="scientific">Cloacibacterium rupense</name>
    <dbReference type="NCBI Taxonomy" id="517423"/>
    <lineage>
        <taxon>Bacteria</taxon>
        <taxon>Pseudomonadati</taxon>
        <taxon>Bacteroidota</taxon>
        <taxon>Flavobacteriia</taxon>
        <taxon>Flavobacteriales</taxon>
        <taxon>Weeksellaceae</taxon>
    </lineage>
</organism>
<evidence type="ECO:0000256" key="1">
    <source>
        <dbReference type="ARBA" id="ARBA00001947"/>
    </source>
</evidence>
<dbReference type="PANTHER" id="PTHR43221:SF1">
    <property type="entry name" value="PROTEASE HTPX"/>
    <property type="match status" value="1"/>
</dbReference>
<sequence>MTKNLPPISKEYKKQVTNSILFIILFFFIYLLLIFLSLVLVAAIGYLVYAIISNLKFNYLVILVCGGLIGMGVFILIFLVKFIFNFQKNDTSAYIEIKRNTEPELFKLIDEVVNEVGTEQPKKVFLSNDVNAFVNYNSTFWSMFLPVKKNLTIGMGLINTTTVSELKAILAHEFGHFSQKSMKVGSYVNQANKMIYDMLYNNKDLTDYMDKFASAHAIIAIFTKFAVWFIMGIQWILAKFYDFLYLKHMSLSRQMEFNADAIATYVVGSEVKSASLLRLDLSDAALGNSLNFYLDKNVNADTKNIYQNQTTLLHYLSKENNHEVKNGLPYINENELDRYNKSKLQIEDQWASHPTIQQRITAIKKLNIPSENIDSRLAKNIVKQFDQYAEKFTDKLFEYNMLTHTGNYLTEQEFEENYKNLLAEKSFPKIFNSYYDVKNPVCEDFDKIKSELLHSEKLNISKNELFDDEKVSLIFEKNALDSDSKVLEMIQKKTYKLKTFDYDGVKYTQKQTSKAQKILSDRMFIIDNEIKKNDDQIFKFIYQNATTEQKLKFSDLVENFTKADKEFDDYFNAFQAFVPYLDFMSQRMEISDIMRNRNILLPKENIFKGKIKELITSHFGKYMQIEDKQILDEYVDADHLYFEHNTYNNNEIERLNTALGKYQEVLSSGYFKMKKEVLNLMEEILQN</sequence>
<keyword evidence="7" id="KW-0378">Hydrolase</keyword>
<evidence type="ECO:0000256" key="9">
    <source>
        <dbReference type="ARBA" id="ARBA00022989"/>
    </source>
</evidence>
<keyword evidence="15" id="KW-1185">Reference proteome</keyword>
<keyword evidence="5 12" id="KW-0812">Transmembrane</keyword>
<comment type="subcellular location">
    <subcellularLocation>
        <location evidence="2">Cell membrane</location>
        <topology evidence="2">Multi-pass membrane protein</topology>
    </subcellularLocation>
</comment>
<dbReference type="RefSeq" id="WP_188616395.1">
    <property type="nucleotide sequence ID" value="NZ_BMLV01000001.1"/>
</dbReference>
<reference evidence="15" key="1">
    <citation type="journal article" date="2019" name="Int. J. Syst. Evol. Microbiol.">
        <title>The Global Catalogue of Microorganisms (GCM) 10K type strain sequencing project: providing services to taxonomists for standard genome sequencing and annotation.</title>
        <authorList>
            <consortium name="The Broad Institute Genomics Platform"/>
            <consortium name="The Broad Institute Genome Sequencing Center for Infectious Disease"/>
            <person name="Wu L."/>
            <person name="Ma J."/>
        </authorList>
    </citation>
    <scope>NUCLEOTIDE SEQUENCE [LARGE SCALE GENOMIC DNA]</scope>
    <source>
        <strain evidence="15">CGMCC 1.7656</strain>
    </source>
</reference>
<comment type="caution">
    <text evidence="14">The sequence shown here is derived from an EMBL/GenBank/DDBJ whole genome shotgun (WGS) entry which is preliminary data.</text>
</comment>
<dbReference type="Pfam" id="PF01435">
    <property type="entry name" value="Peptidase_M48"/>
    <property type="match status" value="1"/>
</dbReference>
<feature type="transmembrane region" description="Helical" evidence="12">
    <location>
        <begin position="57"/>
        <end position="80"/>
    </location>
</feature>
<keyword evidence="9 12" id="KW-1133">Transmembrane helix</keyword>
<accession>A0ABQ2NF66</accession>
<comment type="cofactor">
    <cofactor evidence="1">
        <name>Zn(2+)</name>
        <dbReference type="ChEBI" id="CHEBI:29105"/>
    </cofactor>
</comment>
<dbReference type="InterPro" id="IPR001915">
    <property type="entry name" value="Peptidase_M48"/>
</dbReference>
<evidence type="ECO:0000256" key="5">
    <source>
        <dbReference type="ARBA" id="ARBA00022692"/>
    </source>
</evidence>
<proteinExistence type="predicted"/>
<gene>
    <name evidence="14" type="ORF">GCM10010992_03920</name>
</gene>
<evidence type="ECO:0000256" key="10">
    <source>
        <dbReference type="ARBA" id="ARBA00023049"/>
    </source>
</evidence>
<feature type="transmembrane region" description="Helical" evidence="12">
    <location>
        <begin position="217"/>
        <end position="237"/>
    </location>
</feature>
<evidence type="ECO:0000256" key="7">
    <source>
        <dbReference type="ARBA" id="ARBA00022801"/>
    </source>
</evidence>
<evidence type="ECO:0000256" key="2">
    <source>
        <dbReference type="ARBA" id="ARBA00004651"/>
    </source>
</evidence>
<evidence type="ECO:0000259" key="13">
    <source>
        <dbReference type="Pfam" id="PF01435"/>
    </source>
</evidence>
<evidence type="ECO:0000256" key="6">
    <source>
        <dbReference type="ARBA" id="ARBA00022723"/>
    </source>
</evidence>
<evidence type="ECO:0000256" key="12">
    <source>
        <dbReference type="SAM" id="Phobius"/>
    </source>
</evidence>
<keyword evidence="3" id="KW-1003">Cell membrane</keyword>
<evidence type="ECO:0000313" key="15">
    <source>
        <dbReference type="Proteomes" id="UP000620064"/>
    </source>
</evidence>
<evidence type="ECO:0000313" key="14">
    <source>
        <dbReference type="EMBL" id="GGP01858.1"/>
    </source>
</evidence>
<dbReference type="EMBL" id="BMLV01000001">
    <property type="protein sequence ID" value="GGP01858.1"/>
    <property type="molecule type" value="Genomic_DNA"/>
</dbReference>
<evidence type="ECO:0000256" key="8">
    <source>
        <dbReference type="ARBA" id="ARBA00022833"/>
    </source>
</evidence>
<keyword evidence="6" id="KW-0479">Metal-binding</keyword>
<keyword evidence="10" id="KW-0482">Metalloprotease</keyword>
<dbReference type="InterPro" id="IPR050083">
    <property type="entry name" value="HtpX_protease"/>
</dbReference>
<dbReference type="Proteomes" id="UP000620064">
    <property type="component" value="Unassembled WGS sequence"/>
</dbReference>
<keyword evidence="4" id="KW-0645">Protease</keyword>
<dbReference type="PANTHER" id="PTHR43221">
    <property type="entry name" value="PROTEASE HTPX"/>
    <property type="match status" value="1"/>
</dbReference>
<evidence type="ECO:0000256" key="3">
    <source>
        <dbReference type="ARBA" id="ARBA00022475"/>
    </source>
</evidence>
<name>A0ABQ2NF66_9FLAO</name>
<protein>
    <recommendedName>
        <fullName evidence="13">Peptidase M48 domain-containing protein</fullName>
    </recommendedName>
</protein>
<dbReference type="Gene3D" id="3.30.2010.10">
    <property type="entry name" value="Metalloproteases ('zincins'), catalytic domain"/>
    <property type="match status" value="1"/>
</dbReference>
<evidence type="ECO:0000256" key="4">
    <source>
        <dbReference type="ARBA" id="ARBA00022670"/>
    </source>
</evidence>
<feature type="transmembrane region" description="Helical" evidence="12">
    <location>
        <begin position="20"/>
        <end position="51"/>
    </location>
</feature>
<dbReference type="CDD" id="cd07328">
    <property type="entry name" value="M48_Ste24p_like"/>
    <property type="match status" value="1"/>
</dbReference>